<dbReference type="Proteomes" id="UP000262917">
    <property type="component" value="Unassembled WGS sequence"/>
</dbReference>
<feature type="transmembrane region" description="Helical" evidence="1">
    <location>
        <begin position="31"/>
        <end position="54"/>
    </location>
</feature>
<organism evidence="2 3">
    <name type="scientific">Cognatiluteimonas weifangensis</name>
    <dbReference type="NCBI Taxonomy" id="2303539"/>
    <lineage>
        <taxon>Bacteria</taxon>
        <taxon>Pseudomonadati</taxon>
        <taxon>Pseudomonadota</taxon>
        <taxon>Gammaproteobacteria</taxon>
        <taxon>Lysobacterales</taxon>
        <taxon>Lysobacteraceae</taxon>
        <taxon>Cognatiluteimonas</taxon>
    </lineage>
</organism>
<evidence type="ECO:0000313" key="3">
    <source>
        <dbReference type="Proteomes" id="UP000262917"/>
    </source>
</evidence>
<dbReference type="EMBL" id="QVPD01000003">
    <property type="protein sequence ID" value="RFP61603.1"/>
    <property type="molecule type" value="Genomic_DNA"/>
</dbReference>
<reference evidence="2 3" key="1">
    <citation type="submission" date="2018-08" db="EMBL/GenBank/DDBJ databases">
        <title>Lysobacter weifangensis sp. nov., a new member of the family 'Xanthomonadaceae', isolated from soil in a farmland.</title>
        <authorList>
            <person name="Zhao H."/>
        </authorList>
    </citation>
    <scope>NUCLEOTIDE SEQUENCE [LARGE SCALE GENOMIC DNA]</scope>
    <source>
        <strain evidence="2 3">WF-2</strain>
    </source>
</reference>
<proteinExistence type="predicted"/>
<keyword evidence="1" id="KW-0812">Transmembrane</keyword>
<comment type="caution">
    <text evidence="2">The sequence shown here is derived from an EMBL/GenBank/DDBJ whole genome shotgun (WGS) entry which is preliminary data.</text>
</comment>
<dbReference type="OrthoDB" id="9157264at2"/>
<keyword evidence="3" id="KW-1185">Reference proteome</keyword>
<protein>
    <submittedName>
        <fullName evidence="2">Uncharacterized protein</fullName>
    </submittedName>
</protein>
<keyword evidence="1" id="KW-0472">Membrane</keyword>
<dbReference type="RefSeq" id="WP_117202027.1">
    <property type="nucleotide sequence ID" value="NZ_JBHTBK010000004.1"/>
</dbReference>
<evidence type="ECO:0000313" key="2">
    <source>
        <dbReference type="EMBL" id="RFP61603.1"/>
    </source>
</evidence>
<feature type="transmembrane region" description="Helical" evidence="1">
    <location>
        <begin position="92"/>
        <end position="113"/>
    </location>
</feature>
<keyword evidence="1" id="KW-1133">Transmembrane helix</keyword>
<gene>
    <name evidence="2" type="ORF">D0Y53_04645</name>
</gene>
<evidence type="ECO:0000256" key="1">
    <source>
        <dbReference type="SAM" id="Phobius"/>
    </source>
</evidence>
<sequence length="117" mass="11811">MMLIYAAVLFALGALGGLVLALRAFKGQALPLPLALGHGVLGAAGLVLLIVGALTGSGSQTARIALAVLVIAALGGFYLLSFHLRKQQHPKAVIGLHALLAVAGFATLLVAILQLQA</sequence>
<dbReference type="AlphaFoldDB" id="A0A372DPX5"/>
<accession>A0A372DPX5</accession>
<name>A0A372DPX5_9GAMM</name>
<feature type="transmembrane region" description="Helical" evidence="1">
    <location>
        <begin position="61"/>
        <end position="80"/>
    </location>
</feature>